<evidence type="ECO:0000313" key="2">
    <source>
        <dbReference type="Proteomes" id="UP000006038"/>
    </source>
</evidence>
<reference evidence="1" key="1">
    <citation type="journal article" date="2013" name="Nat. Commun.">
        <title>Whole-genome sequencing of Oryza brachyantha reveals mechanisms underlying Oryza genome evolution.</title>
        <authorList>
            <person name="Chen J."/>
            <person name="Huang Q."/>
            <person name="Gao D."/>
            <person name="Wang J."/>
            <person name="Lang Y."/>
            <person name="Liu T."/>
            <person name="Li B."/>
            <person name="Bai Z."/>
            <person name="Luis Goicoechea J."/>
            <person name="Liang C."/>
            <person name="Chen C."/>
            <person name="Zhang W."/>
            <person name="Sun S."/>
            <person name="Liao Y."/>
            <person name="Zhang X."/>
            <person name="Yang L."/>
            <person name="Song C."/>
            <person name="Wang M."/>
            <person name="Shi J."/>
            <person name="Liu G."/>
            <person name="Liu J."/>
            <person name="Zhou H."/>
            <person name="Zhou W."/>
            <person name="Yu Q."/>
            <person name="An N."/>
            <person name="Chen Y."/>
            <person name="Cai Q."/>
            <person name="Wang B."/>
            <person name="Liu B."/>
            <person name="Min J."/>
            <person name="Huang Y."/>
            <person name="Wu H."/>
            <person name="Li Z."/>
            <person name="Zhang Y."/>
            <person name="Yin Y."/>
            <person name="Song W."/>
            <person name="Jiang J."/>
            <person name="Jackson S.A."/>
            <person name="Wing R.A."/>
            <person name="Wang J."/>
            <person name="Chen M."/>
        </authorList>
    </citation>
    <scope>NUCLEOTIDE SEQUENCE [LARGE SCALE GENOMIC DNA]</scope>
    <source>
        <strain evidence="1">cv. IRGC 101232</strain>
    </source>
</reference>
<protein>
    <submittedName>
        <fullName evidence="1">Uncharacterized protein</fullName>
    </submittedName>
</protein>
<evidence type="ECO:0000313" key="1">
    <source>
        <dbReference type="EnsemblPlants" id="OB03G46500.1"/>
    </source>
</evidence>
<dbReference type="Gramene" id="OB03G46500.1">
    <property type="protein sequence ID" value="OB03G46500.1"/>
    <property type="gene ID" value="OB03G46500"/>
</dbReference>
<reference evidence="1" key="2">
    <citation type="submission" date="2013-04" db="UniProtKB">
        <authorList>
            <consortium name="EnsemblPlants"/>
        </authorList>
    </citation>
    <scope>IDENTIFICATION</scope>
</reference>
<dbReference type="AlphaFoldDB" id="J3LUC4"/>
<organism evidence="1">
    <name type="scientific">Oryza brachyantha</name>
    <name type="common">malo sina</name>
    <dbReference type="NCBI Taxonomy" id="4533"/>
    <lineage>
        <taxon>Eukaryota</taxon>
        <taxon>Viridiplantae</taxon>
        <taxon>Streptophyta</taxon>
        <taxon>Embryophyta</taxon>
        <taxon>Tracheophyta</taxon>
        <taxon>Spermatophyta</taxon>
        <taxon>Magnoliopsida</taxon>
        <taxon>Liliopsida</taxon>
        <taxon>Poales</taxon>
        <taxon>Poaceae</taxon>
        <taxon>BOP clade</taxon>
        <taxon>Oryzoideae</taxon>
        <taxon>Oryzeae</taxon>
        <taxon>Oryzinae</taxon>
        <taxon>Oryza</taxon>
    </lineage>
</organism>
<keyword evidence="2" id="KW-1185">Reference proteome</keyword>
<dbReference type="HOGENOM" id="CLU_2416815_0_0_1"/>
<dbReference type="Proteomes" id="UP000006038">
    <property type="component" value="Chromosome 3"/>
</dbReference>
<proteinExistence type="predicted"/>
<accession>J3LUC4</accession>
<name>J3LUC4_ORYBR</name>
<sequence>MVTCTSAPLRNRRLRNLEFCISSGLPGHEARTENSGQTLRRSLERAAAANRAPAQLRRWNAVRRSLTTVDLRRTRLVSLAIPWQEDRKNEDS</sequence>
<dbReference type="EnsemblPlants" id="OB03G46500.1">
    <property type="protein sequence ID" value="OB03G46500.1"/>
    <property type="gene ID" value="OB03G46500"/>
</dbReference>